<feature type="domain" description="CdvA-like coiled-coil" evidence="2">
    <location>
        <begin position="69"/>
        <end position="190"/>
    </location>
</feature>
<protein>
    <recommendedName>
        <fullName evidence="2">CdvA-like coiled-coil domain-containing protein</fullName>
    </recommendedName>
</protein>
<name>A0A381UV96_9ZZZZ</name>
<dbReference type="EMBL" id="UINC01007211">
    <property type="protein sequence ID" value="SVA32055.1"/>
    <property type="molecule type" value="Genomic_DNA"/>
</dbReference>
<reference evidence="3" key="1">
    <citation type="submission" date="2018-05" db="EMBL/GenBank/DDBJ databases">
        <authorList>
            <person name="Lanie J.A."/>
            <person name="Ng W.-L."/>
            <person name="Kazmierczak K.M."/>
            <person name="Andrzejewski T.M."/>
            <person name="Davidsen T.M."/>
            <person name="Wayne K.J."/>
            <person name="Tettelin H."/>
            <person name="Glass J.I."/>
            <person name="Rusch D."/>
            <person name="Podicherti R."/>
            <person name="Tsui H.-C.T."/>
            <person name="Winkler M.E."/>
        </authorList>
    </citation>
    <scope>NUCLEOTIDE SEQUENCE</scope>
</reference>
<dbReference type="InterPro" id="IPR041461">
    <property type="entry name" value="CdvA_CC"/>
</dbReference>
<evidence type="ECO:0000259" key="2">
    <source>
        <dbReference type="Pfam" id="PF18822"/>
    </source>
</evidence>
<feature type="region of interest" description="Disordered" evidence="1">
    <location>
        <begin position="209"/>
        <end position="272"/>
    </location>
</feature>
<organism evidence="3">
    <name type="scientific">marine metagenome</name>
    <dbReference type="NCBI Taxonomy" id="408172"/>
    <lineage>
        <taxon>unclassified sequences</taxon>
        <taxon>metagenomes</taxon>
        <taxon>ecological metagenomes</taxon>
    </lineage>
</organism>
<evidence type="ECO:0000256" key="1">
    <source>
        <dbReference type="SAM" id="MobiDB-lite"/>
    </source>
</evidence>
<gene>
    <name evidence="3" type="ORF">METZ01_LOCUS84909</name>
</gene>
<proteinExistence type="predicted"/>
<sequence>MYGTFMGNVIGTATDIDGTIQTVGLDCGSEGLRQIPYEQLVLQGDVLIFIPNWRIEAQRLLREKGLTIRRLTALMGIVSDNSEMKPDAELIHEKYKSKLISLDETEAKIKAKLATRLEELEEQEKAIKFFLFDVQIQANSNEISQTTFDDAQKLSNNMVDRINHEKSEIHNIQKRIHDMSLESIEMIETKKDVIQQTAVSYMNSPCDTVLTHSMPEPELPVAPQCEPENTLPEPPEDESELSTTSSETETETDSSGNVDPEDPDWLSRMQSQ</sequence>
<evidence type="ECO:0000313" key="3">
    <source>
        <dbReference type="EMBL" id="SVA32055.1"/>
    </source>
</evidence>
<accession>A0A381UV96</accession>
<dbReference type="AlphaFoldDB" id="A0A381UV96"/>
<dbReference type="Pfam" id="PF18822">
    <property type="entry name" value="CdvA"/>
    <property type="match status" value="1"/>
</dbReference>